<evidence type="ECO:0000313" key="1">
    <source>
        <dbReference type="EMBL" id="SFF58336.1"/>
    </source>
</evidence>
<dbReference type="Proteomes" id="UP000198897">
    <property type="component" value="Unassembled WGS sequence"/>
</dbReference>
<dbReference type="OrthoDB" id="2970484at2"/>
<sequence length="88" mass="10482">MQIEAKCKRSIFSQKPIRLNEAKNEEALQKLLDAPHHCYFTEGKYYTFTVHPQVWESTNNFSENQMFNVVRDFDRVADHFELQTLSKL</sequence>
<proteinExistence type="predicted"/>
<reference evidence="2" key="1">
    <citation type="submission" date="2016-10" db="EMBL/GenBank/DDBJ databases">
        <authorList>
            <person name="Varghese N."/>
            <person name="Submissions S."/>
        </authorList>
    </citation>
    <scope>NUCLEOTIDE SEQUENCE [LARGE SCALE GENOMIC DNA]</scope>
    <source>
        <strain evidence="2">FP5</strain>
    </source>
</reference>
<protein>
    <submittedName>
        <fullName evidence="1">Uncharacterized protein</fullName>
    </submittedName>
</protein>
<name>A0A1I2K012_9BACI</name>
<dbReference type="EMBL" id="FOOG01000002">
    <property type="protein sequence ID" value="SFF58336.1"/>
    <property type="molecule type" value="Genomic_DNA"/>
</dbReference>
<dbReference type="AlphaFoldDB" id="A0A1I2K012"/>
<gene>
    <name evidence="1" type="ORF">SAMN05216353_102172</name>
</gene>
<keyword evidence="2" id="KW-1185">Reference proteome</keyword>
<evidence type="ECO:0000313" key="2">
    <source>
        <dbReference type="Proteomes" id="UP000198897"/>
    </source>
</evidence>
<organism evidence="1 2">
    <name type="scientific">Halobacillus alkaliphilus</name>
    <dbReference type="NCBI Taxonomy" id="396056"/>
    <lineage>
        <taxon>Bacteria</taxon>
        <taxon>Bacillati</taxon>
        <taxon>Bacillota</taxon>
        <taxon>Bacilli</taxon>
        <taxon>Bacillales</taxon>
        <taxon>Bacillaceae</taxon>
        <taxon>Halobacillus</taxon>
    </lineage>
</organism>
<dbReference type="RefSeq" id="WP_014644633.1">
    <property type="nucleotide sequence ID" value="NZ_FOOG01000002.1"/>
</dbReference>
<accession>A0A1I2K012</accession>